<dbReference type="OrthoDB" id="265776at2759"/>
<gene>
    <name evidence="1" type="ORF">GWI33_007982</name>
</gene>
<reference evidence="1" key="1">
    <citation type="submission" date="2020-08" db="EMBL/GenBank/DDBJ databases">
        <title>Genome sequencing and assembly of the red palm weevil Rhynchophorus ferrugineus.</title>
        <authorList>
            <person name="Dias G.B."/>
            <person name="Bergman C.M."/>
            <person name="Manee M."/>
        </authorList>
    </citation>
    <scope>NUCLEOTIDE SEQUENCE</scope>
    <source>
        <strain evidence="1">AA-2017</strain>
        <tissue evidence="1">Whole larva</tissue>
    </source>
</reference>
<name>A0A834IAB8_RHYFE</name>
<dbReference type="EMBL" id="JAACXV010002432">
    <property type="protein sequence ID" value="KAF7277385.1"/>
    <property type="molecule type" value="Genomic_DNA"/>
</dbReference>
<protein>
    <submittedName>
        <fullName evidence="1">Uncharacterized protein</fullName>
    </submittedName>
</protein>
<dbReference type="Proteomes" id="UP000625711">
    <property type="component" value="Unassembled WGS sequence"/>
</dbReference>
<evidence type="ECO:0000313" key="2">
    <source>
        <dbReference type="Proteomes" id="UP000625711"/>
    </source>
</evidence>
<proteinExistence type="predicted"/>
<comment type="caution">
    <text evidence="1">The sequence shown here is derived from an EMBL/GenBank/DDBJ whole genome shotgun (WGS) entry which is preliminary data.</text>
</comment>
<organism evidence="1 2">
    <name type="scientific">Rhynchophorus ferrugineus</name>
    <name type="common">Red palm weevil</name>
    <name type="synonym">Curculio ferrugineus</name>
    <dbReference type="NCBI Taxonomy" id="354439"/>
    <lineage>
        <taxon>Eukaryota</taxon>
        <taxon>Metazoa</taxon>
        <taxon>Ecdysozoa</taxon>
        <taxon>Arthropoda</taxon>
        <taxon>Hexapoda</taxon>
        <taxon>Insecta</taxon>
        <taxon>Pterygota</taxon>
        <taxon>Neoptera</taxon>
        <taxon>Endopterygota</taxon>
        <taxon>Coleoptera</taxon>
        <taxon>Polyphaga</taxon>
        <taxon>Cucujiformia</taxon>
        <taxon>Curculionidae</taxon>
        <taxon>Dryophthorinae</taxon>
        <taxon>Rhynchophorus</taxon>
    </lineage>
</organism>
<accession>A0A834IAB8</accession>
<feature type="non-terminal residue" evidence="1">
    <location>
        <position position="1"/>
    </location>
</feature>
<sequence>PILKQRTNRTTKIALPCDTPLLNINSVVYTSQQPRQVQIGLCIASGASIGELRSILESDTSIEKENMLLTEIGDVGFMRTFNDSQSVNVISEIDSIYCIETAQLKEDSDDLTSPYVLLCWINVVAEDGDFQKFGSPYTMQVSRETNYDDLQKLILKEMAPILHDDILTSSQSRGVSTKNSFTIIQIHTSNTIRHLEEFTNTECLPN</sequence>
<dbReference type="AlphaFoldDB" id="A0A834IAB8"/>
<evidence type="ECO:0000313" key="1">
    <source>
        <dbReference type="EMBL" id="KAF7277385.1"/>
    </source>
</evidence>
<keyword evidence="2" id="KW-1185">Reference proteome</keyword>